<comment type="similarity">
    <text evidence="2">Belongs to the CDP-alcohol phosphatidyltransferase class-I family.</text>
</comment>
<evidence type="ECO:0000256" key="3">
    <source>
        <dbReference type="SAM" id="Phobius"/>
    </source>
</evidence>
<dbReference type="Proteomes" id="UP000566324">
    <property type="component" value="Unassembled WGS sequence"/>
</dbReference>
<reference evidence="4 5" key="1">
    <citation type="submission" date="2020-08" db="EMBL/GenBank/DDBJ databases">
        <title>Genomic Encyclopedia of Type Strains, Phase IV (KMG-IV): sequencing the most valuable type-strain genomes for metagenomic binning, comparative biology and taxonomic classification.</title>
        <authorList>
            <person name="Goeker M."/>
        </authorList>
    </citation>
    <scope>NUCLEOTIDE SEQUENCE [LARGE SCALE GENOMIC DNA]</scope>
    <source>
        <strain evidence="4 5">DSM 17328</strain>
    </source>
</reference>
<dbReference type="PROSITE" id="PS00379">
    <property type="entry name" value="CDP_ALCOHOL_P_TRANSF"/>
    <property type="match status" value="1"/>
</dbReference>
<keyword evidence="3" id="KW-0812">Transmembrane</keyword>
<keyword evidence="3" id="KW-1133">Transmembrane helix</keyword>
<evidence type="ECO:0000256" key="1">
    <source>
        <dbReference type="ARBA" id="ARBA00022679"/>
    </source>
</evidence>
<evidence type="ECO:0000313" key="4">
    <source>
        <dbReference type="EMBL" id="MBB4633141.1"/>
    </source>
</evidence>
<dbReference type="InterPro" id="IPR000462">
    <property type="entry name" value="CDP-OH_P_trans"/>
</dbReference>
<dbReference type="GO" id="GO:0016020">
    <property type="term" value="C:membrane"/>
    <property type="evidence" value="ECO:0007669"/>
    <property type="project" value="InterPro"/>
</dbReference>
<keyword evidence="1 2" id="KW-0808">Transferase</keyword>
<sequence length="371" mass="41080">MDTPTTLLLAGKNETPIWGMSSATRITRIAKAYQPKPDETGVIVADTRFAFDPQWYAWIAARPGAVLTLGGRPVLANVSRERAEAVRSAIDADSGSWAEGLSATAYEDGITIYNAALRKRERPFLIELIPANVRAIERASYFGAYKGVTDLLTKYLWPEWALVLTRIAARTGMTPNFITTIGAALCVWATVLFWDGHYWTGMAAGLAFMVLDTVDGKLARCTITSSWWGNIFDHGLDLVHPPFWWYAWGVGLGAHGLALAPDVFWTVMGVMVGGYVLQRLIEGWFIHVAGMHIHVWRKIDTDFRLITARRNPNMLILFVSLLFSRPDLGLLAVTGWTVLSLIFHFVRLLQAIAARRRGAALTSWLSDGSAA</sequence>
<dbReference type="InterPro" id="IPR043130">
    <property type="entry name" value="CDP-OH_PTrfase_TM_dom"/>
</dbReference>
<comment type="caution">
    <text evidence="4">The sequence shown here is derived from an EMBL/GenBank/DDBJ whole genome shotgun (WGS) entry which is preliminary data.</text>
</comment>
<proteinExistence type="inferred from homology"/>
<dbReference type="GO" id="GO:0016780">
    <property type="term" value="F:phosphotransferase activity, for other substituted phosphate groups"/>
    <property type="evidence" value="ECO:0007669"/>
    <property type="project" value="InterPro"/>
</dbReference>
<gene>
    <name evidence="4" type="ORF">GGQ98_002771</name>
</gene>
<accession>A0A7W7F779</accession>
<dbReference type="Pfam" id="PF01066">
    <property type="entry name" value="CDP-OH_P_transf"/>
    <property type="match status" value="1"/>
</dbReference>
<dbReference type="AlphaFoldDB" id="A0A7W7F779"/>
<dbReference type="GO" id="GO:0008654">
    <property type="term" value="P:phospholipid biosynthetic process"/>
    <property type="evidence" value="ECO:0007669"/>
    <property type="project" value="InterPro"/>
</dbReference>
<feature type="transmembrane region" description="Helical" evidence="3">
    <location>
        <begin position="328"/>
        <end position="349"/>
    </location>
</feature>
<dbReference type="InterPro" id="IPR048254">
    <property type="entry name" value="CDP_ALCOHOL_P_TRANSF_CS"/>
</dbReference>
<feature type="transmembrane region" description="Helical" evidence="3">
    <location>
        <begin position="243"/>
        <end position="264"/>
    </location>
</feature>
<protein>
    <submittedName>
        <fullName evidence="4">Phosphatidylglycerophosphate synthase</fullName>
    </submittedName>
</protein>
<name>A0A7W7F779_9SPHN</name>
<feature type="transmembrane region" description="Helical" evidence="3">
    <location>
        <begin position="176"/>
        <end position="194"/>
    </location>
</feature>
<keyword evidence="3" id="KW-0472">Membrane</keyword>
<evidence type="ECO:0000256" key="2">
    <source>
        <dbReference type="RuleBase" id="RU003750"/>
    </source>
</evidence>
<evidence type="ECO:0000313" key="5">
    <source>
        <dbReference type="Proteomes" id="UP000566324"/>
    </source>
</evidence>
<keyword evidence="5" id="KW-1185">Reference proteome</keyword>
<dbReference type="EMBL" id="JACHNZ010000035">
    <property type="protein sequence ID" value="MBB4633141.1"/>
    <property type="molecule type" value="Genomic_DNA"/>
</dbReference>
<dbReference type="Gene3D" id="1.20.120.1760">
    <property type="match status" value="1"/>
</dbReference>
<organism evidence="4 5">
    <name type="scientific">Sphingosinicella soli</name>
    <dbReference type="NCBI Taxonomy" id="333708"/>
    <lineage>
        <taxon>Bacteria</taxon>
        <taxon>Pseudomonadati</taxon>
        <taxon>Pseudomonadota</taxon>
        <taxon>Alphaproteobacteria</taxon>
        <taxon>Sphingomonadales</taxon>
        <taxon>Sphingosinicellaceae</taxon>
        <taxon>Sphingosinicella</taxon>
    </lineage>
</organism>